<dbReference type="HOGENOM" id="CLU_3252672_0_0_5"/>
<proteinExistence type="predicted"/>
<name>D8JX29_HYPDA</name>
<keyword evidence="2" id="KW-1185">Reference proteome</keyword>
<reference evidence="2" key="1">
    <citation type="journal article" date="2011" name="J. Bacteriol.">
        <title>Genome sequences of eight morphologically diverse alphaproteobacteria.</title>
        <authorList>
            <consortium name="US DOE Joint Genome Institute"/>
            <person name="Brown P.J."/>
            <person name="Kysela D.T."/>
            <person name="Buechlein A."/>
            <person name="Hemmerich C."/>
            <person name="Brun Y.V."/>
        </authorList>
    </citation>
    <scope>NUCLEOTIDE SEQUENCE [LARGE SCALE GENOMIC DNA]</scope>
    <source>
        <strain evidence="2">ATCC 51888 / DSM 1869 / NCIB 11706 / TK 0415</strain>
    </source>
</reference>
<organism evidence="1 2">
    <name type="scientific">Hyphomicrobium denitrificans (strain ATCC 51888 / DSM 1869 / NCIMB 11706 / TK 0415)</name>
    <dbReference type="NCBI Taxonomy" id="582899"/>
    <lineage>
        <taxon>Bacteria</taxon>
        <taxon>Pseudomonadati</taxon>
        <taxon>Pseudomonadota</taxon>
        <taxon>Alphaproteobacteria</taxon>
        <taxon>Hyphomicrobiales</taxon>
        <taxon>Hyphomicrobiaceae</taxon>
        <taxon>Hyphomicrobium</taxon>
    </lineage>
</organism>
<dbReference type="KEGG" id="hdn:Hden_1353"/>
<dbReference type="AlphaFoldDB" id="D8JX29"/>
<dbReference type="EMBL" id="CP002083">
    <property type="protein sequence ID" value="ADJ23165.1"/>
    <property type="molecule type" value="Genomic_DNA"/>
</dbReference>
<evidence type="ECO:0000313" key="1">
    <source>
        <dbReference type="EMBL" id="ADJ23165.1"/>
    </source>
</evidence>
<evidence type="ECO:0000313" key="2">
    <source>
        <dbReference type="Proteomes" id="UP000002033"/>
    </source>
</evidence>
<dbReference type="Proteomes" id="UP000002033">
    <property type="component" value="Chromosome"/>
</dbReference>
<protein>
    <submittedName>
        <fullName evidence="1">Uncharacterized protein</fullName>
    </submittedName>
</protein>
<sequence>MREPVGDMYSKLSINPGHFDQTLLRDVISMACILHLIGRVPS</sequence>
<dbReference type="STRING" id="582899.Hden_1353"/>
<accession>D8JX29</accession>
<gene>
    <name evidence="1" type="ordered locus">Hden_1353</name>
</gene>